<gene>
    <name evidence="1" type="ORF">ACFOHV_19315</name>
</gene>
<protein>
    <recommendedName>
        <fullName evidence="3">Anti-sigma factor NepR domain-containing protein</fullName>
    </recommendedName>
</protein>
<accession>A0ABV7I450</accession>
<evidence type="ECO:0000313" key="1">
    <source>
        <dbReference type="EMBL" id="MFC3165434.1"/>
    </source>
</evidence>
<evidence type="ECO:0000313" key="2">
    <source>
        <dbReference type="Proteomes" id="UP001595647"/>
    </source>
</evidence>
<sequence>MTETQERKGRRTADRAVDAKLRQLLAEIESCPVPPRIQELAEELQVALDRMADKN</sequence>
<dbReference type="RefSeq" id="WP_182308051.1">
    <property type="nucleotide sequence ID" value="NZ_CP059897.1"/>
</dbReference>
<evidence type="ECO:0008006" key="3">
    <source>
        <dbReference type="Google" id="ProtNLM"/>
    </source>
</evidence>
<keyword evidence="2" id="KW-1185">Reference proteome</keyword>
<dbReference type="EMBL" id="JBHRTG010000019">
    <property type="protein sequence ID" value="MFC3165434.1"/>
    <property type="molecule type" value="Genomic_DNA"/>
</dbReference>
<reference evidence="2" key="1">
    <citation type="journal article" date="2019" name="Int. J. Syst. Evol. Microbiol.">
        <title>The Global Catalogue of Microorganisms (GCM) 10K type strain sequencing project: providing services to taxonomists for standard genome sequencing and annotation.</title>
        <authorList>
            <consortium name="The Broad Institute Genomics Platform"/>
            <consortium name="The Broad Institute Genome Sequencing Center for Infectious Disease"/>
            <person name="Wu L."/>
            <person name="Ma J."/>
        </authorList>
    </citation>
    <scope>NUCLEOTIDE SEQUENCE [LARGE SCALE GENOMIC DNA]</scope>
    <source>
        <strain evidence="2">KCTC 52231</strain>
    </source>
</reference>
<proteinExistence type="predicted"/>
<dbReference type="Proteomes" id="UP001595647">
    <property type="component" value="Unassembled WGS sequence"/>
</dbReference>
<organism evidence="1 2">
    <name type="scientific">Ciceribacter thiooxidans</name>
    <dbReference type="NCBI Taxonomy" id="1969821"/>
    <lineage>
        <taxon>Bacteria</taxon>
        <taxon>Pseudomonadati</taxon>
        <taxon>Pseudomonadota</taxon>
        <taxon>Alphaproteobacteria</taxon>
        <taxon>Hyphomicrobiales</taxon>
        <taxon>Rhizobiaceae</taxon>
        <taxon>Ciceribacter</taxon>
    </lineage>
</organism>
<comment type="caution">
    <text evidence="1">The sequence shown here is derived from an EMBL/GenBank/DDBJ whole genome shotgun (WGS) entry which is preliminary data.</text>
</comment>
<name>A0ABV7I450_9HYPH</name>